<keyword evidence="2" id="KW-1185">Reference proteome</keyword>
<organism evidence="1 2">
    <name type="scientific">Auriscalpium vulgare</name>
    <dbReference type="NCBI Taxonomy" id="40419"/>
    <lineage>
        <taxon>Eukaryota</taxon>
        <taxon>Fungi</taxon>
        <taxon>Dikarya</taxon>
        <taxon>Basidiomycota</taxon>
        <taxon>Agaricomycotina</taxon>
        <taxon>Agaricomycetes</taxon>
        <taxon>Russulales</taxon>
        <taxon>Auriscalpiaceae</taxon>
        <taxon>Auriscalpium</taxon>
    </lineage>
</organism>
<name>A0ACB8S689_9AGAM</name>
<dbReference type="EMBL" id="MU275852">
    <property type="protein sequence ID" value="KAI0051420.1"/>
    <property type="molecule type" value="Genomic_DNA"/>
</dbReference>
<reference evidence="1" key="2">
    <citation type="journal article" date="2022" name="New Phytol.">
        <title>Evolutionary transition to the ectomycorrhizal habit in the genomes of a hyperdiverse lineage of mushroom-forming fungi.</title>
        <authorList>
            <person name="Looney B."/>
            <person name="Miyauchi S."/>
            <person name="Morin E."/>
            <person name="Drula E."/>
            <person name="Courty P.E."/>
            <person name="Kohler A."/>
            <person name="Kuo A."/>
            <person name="LaButti K."/>
            <person name="Pangilinan J."/>
            <person name="Lipzen A."/>
            <person name="Riley R."/>
            <person name="Andreopoulos W."/>
            <person name="He G."/>
            <person name="Johnson J."/>
            <person name="Nolan M."/>
            <person name="Tritt A."/>
            <person name="Barry K.W."/>
            <person name="Grigoriev I.V."/>
            <person name="Nagy L.G."/>
            <person name="Hibbett D."/>
            <person name="Henrissat B."/>
            <person name="Matheny P.B."/>
            <person name="Labbe J."/>
            <person name="Martin F.M."/>
        </authorList>
    </citation>
    <scope>NUCLEOTIDE SEQUENCE</scope>
    <source>
        <strain evidence="1">FP105234-sp</strain>
    </source>
</reference>
<evidence type="ECO:0000313" key="2">
    <source>
        <dbReference type="Proteomes" id="UP000814033"/>
    </source>
</evidence>
<protein>
    <submittedName>
        <fullName evidence="1">Uncharacterized protein</fullName>
    </submittedName>
</protein>
<proteinExistence type="predicted"/>
<gene>
    <name evidence="1" type="ORF">FA95DRAFT_1580619</name>
</gene>
<evidence type="ECO:0000313" key="1">
    <source>
        <dbReference type="EMBL" id="KAI0051420.1"/>
    </source>
</evidence>
<comment type="caution">
    <text evidence="1">The sequence shown here is derived from an EMBL/GenBank/DDBJ whole genome shotgun (WGS) entry which is preliminary data.</text>
</comment>
<dbReference type="Proteomes" id="UP000814033">
    <property type="component" value="Unassembled WGS sequence"/>
</dbReference>
<accession>A0ACB8S689</accession>
<sequence length="358" mass="39675">MSSDFHVSELSSPLVESLNALLHSLALPFVLETPLDLTPSLLLAVLESLLKSRLPIDHVTRESRKQEAKVQAMKIFLGVLQTDLVTRDVGLGDIDPQRLASGEWEETVFVAKLLCWLGRQKRLLPTHEVLEDIPERASTQSMDREAYIHPFRMVSPSTRSTLTNSMHSRLSIDGYEAESHTTAESVISYITEGAHYLPSYNQPVHPPRCIHEIEDPSFLLSGEQGFHDTGSGKIPDGLLASDPSYCGCGEPHDSENADDTTGVQDSTHSVRYDGYIGEVDTDLELRAFEARRAHRARKVSPQKALSILGDKMSTPPPPPRPTGQLLLTRHTSPAQHTLALLNERARLLSELASLESRR</sequence>
<reference evidence="1" key="1">
    <citation type="submission" date="2021-02" db="EMBL/GenBank/DDBJ databases">
        <authorList>
            <consortium name="DOE Joint Genome Institute"/>
            <person name="Ahrendt S."/>
            <person name="Looney B.P."/>
            <person name="Miyauchi S."/>
            <person name="Morin E."/>
            <person name="Drula E."/>
            <person name="Courty P.E."/>
            <person name="Chicoki N."/>
            <person name="Fauchery L."/>
            <person name="Kohler A."/>
            <person name="Kuo A."/>
            <person name="Labutti K."/>
            <person name="Pangilinan J."/>
            <person name="Lipzen A."/>
            <person name="Riley R."/>
            <person name="Andreopoulos W."/>
            <person name="He G."/>
            <person name="Johnson J."/>
            <person name="Barry K.W."/>
            <person name="Grigoriev I.V."/>
            <person name="Nagy L."/>
            <person name="Hibbett D."/>
            <person name="Henrissat B."/>
            <person name="Matheny P.B."/>
            <person name="Labbe J."/>
            <person name="Martin F."/>
        </authorList>
    </citation>
    <scope>NUCLEOTIDE SEQUENCE</scope>
    <source>
        <strain evidence="1">FP105234-sp</strain>
    </source>
</reference>